<keyword evidence="9" id="KW-0131">Cell cycle</keyword>
<keyword evidence="11" id="KW-1185">Reference proteome</keyword>
<organism evidence="11 12">
    <name type="scientific">Phyllostomus discolor</name>
    <name type="common">pale spear-nosed bat</name>
    <dbReference type="NCBI Taxonomy" id="89673"/>
    <lineage>
        <taxon>Eukaryota</taxon>
        <taxon>Metazoa</taxon>
        <taxon>Chordata</taxon>
        <taxon>Craniata</taxon>
        <taxon>Vertebrata</taxon>
        <taxon>Euteleostomi</taxon>
        <taxon>Mammalia</taxon>
        <taxon>Eutheria</taxon>
        <taxon>Laurasiatheria</taxon>
        <taxon>Chiroptera</taxon>
        <taxon>Yangochiroptera</taxon>
        <taxon>Phyllostomidae</taxon>
        <taxon>Phyllostominae</taxon>
        <taxon>Phyllostomus</taxon>
    </lineage>
</organism>
<reference evidence="12" key="1">
    <citation type="submission" date="2025-08" db="UniProtKB">
        <authorList>
            <consortium name="RefSeq"/>
        </authorList>
    </citation>
    <scope>IDENTIFICATION</scope>
    <source>
        <tissue evidence="12">Muscle</tissue>
    </source>
</reference>
<keyword evidence="6" id="KW-0832">Ubl conjugation</keyword>
<keyword evidence="8" id="KW-0539">Nucleus</keyword>
<evidence type="ECO:0000256" key="6">
    <source>
        <dbReference type="ARBA" id="ARBA00022843"/>
    </source>
</evidence>
<evidence type="ECO:0000256" key="10">
    <source>
        <dbReference type="SAM" id="MobiDB-lite"/>
    </source>
</evidence>
<comment type="subunit">
    <text evidence="3">Interacts with UHRF2/NIRF.</text>
</comment>
<dbReference type="PANTHER" id="PTHR16523:SF6">
    <property type="entry name" value="PEST PROTEOLYTIC SIGNAL-CONTAINING NUCLEAR PROTEIN"/>
    <property type="match status" value="1"/>
</dbReference>
<dbReference type="GeneID" id="114505970"/>
<gene>
    <name evidence="12" type="primary">LOC114505970</name>
</gene>
<dbReference type="PANTHER" id="PTHR16523">
    <property type="entry name" value="PEST PROTEOLYTIC SIGNAL-CONTAINING NUCLEAR PROTEIN"/>
    <property type="match status" value="1"/>
</dbReference>
<dbReference type="InterPro" id="IPR029169">
    <property type="entry name" value="PCNP"/>
</dbReference>
<sequence>MEGKVAVTALRSDQLKKLPTKPTKISQSGFAMGSQTTEKASAISAKLGWSKPKETAPTLAPNTLSLAGALSEDEDPEEMPPERKMRIKNSGSDAPTSAGANSSNEGKHGFSDNQMLWEGNIKFHFGNVHDPHN</sequence>
<feature type="compositionally biased region" description="Polar residues" evidence="10">
    <location>
        <begin position="23"/>
        <end position="39"/>
    </location>
</feature>
<dbReference type="InParanoid" id="A0A7E6CII1"/>
<dbReference type="KEGG" id="pdic:114505970"/>
<evidence type="ECO:0000256" key="4">
    <source>
        <dbReference type="ARBA" id="ARBA00022059"/>
    </source>
</evidence>
<comment type="function">
    <text evidence="1">May be involved in cell cycle regulation.</text>
</comment>
<dbReference type="AlphaFoldDB" id="A0A7E6CII1"/>
<protein>
    <recommendedName>
        <fullName evidence="4">PEST proteolytic signal-containing nuclear protein</fullName>
    </recommendedName>
</protein>
<evidence type="ECO:0000256" key="5">
    <source>
        <dbReference type="ARBA" id="ARBA00022553"/>
    </source>
</evidence>
<dbReference type="Proteomes" id="UP000504628">
    <property type="component" value="Chromosome 9"/>
</dbReference>
<evidence type="ECO:0000256" key="9">
    <source>
        <dbReference type="ARBA" id="ARBA00023306"/>
    </source>
</evidence>
<dbReference type="GO" id="GO:0016567">
    <property type="term" value="P:protein ubiquitination"/>
    <property type="evidence" value="ECO:0007669"/>
    <property type="project" value="InterPro"/>
</dbReference>
<dbReference type="GO" id="GO:0043161">
    <property type="term" value="P:proteasome-mediated ubiquitin-dependent protein catabolic process"/>
    <property type="evidence" value="ECO:0007669"/>
    <property type="project" value="TreeGrafter"/>
</dbReference>
<evidence type="ECO:0000313" key="11">
    <source>
        <dbReference type="Proteomes" id="UP000504628"/>
    </source>
</evidence>
<evidence type="ECO:0000256" key="2">
    <source>
        <dbReference type="ARBA" id="ARBA00004123"/>
    </source>
</evidence>
<dbReference type="RefSeq" id="XP_035866024.1">
    <property type="nucleotide sequence ID" value="XM_036010131.1"/>
</dbReference>
<name>A0A7E6CII1_9CHIR</name>
<dbReference type="Pfam" id="PF15473">
    <property type="entry name" value="PCNP"/>
    <property type="match status" value="1"/>
</dbReference>
<comment type="subcellular location">
    <subcellularLocation>
        <location evidence="2">Nucleus</location>
    </subcellularLocation>
</comment>
<proteinExistence type="predicted"/>
<feature type="compositionally biased region" description="Polar residues" evidence="10">
    <location>
        <begin position="89"/>
        <end position="104"/>
    </location>
</feature>
<evidence type="ECO:0000256" key="3">
    <source>
        <dbReference type="ARBA" id="ARBA00011097"/>
    </source>
</evidence>
<evidence type="ECO:0000256" key="7">
    <source>
        <dbReference type="ARBA" id="ARBA00022990"/>
    </source>
</evidence>
<keyword evidence="7" id="KW-0007">Acetylation</keyword>
<dbReference type="GO" id="GO:0005634">
    <property type="term" value="C:nucleus"/>
    <property type="evidence" value="ECO:0007669"/>
    <property type="project" value="UniProtKB-SubCell"/>
</dbReference>
<evidence type="ECO:0000256" key="1">
    <source>
        <dbReference type="ARBA" id="ARBA00002646"/>
    </source>
</evidence>
<accession>A0A7E6CII1</accession>
<evidence type="ECO:0000313" key="12">
    <source>
        <dbReference type="RefSeq" id="XP_035866024.1"/>
    </source>
</evidence>
<keyword evidence="5" id="KW-0597">Phosphoprotein</keyword>
<feature type="region of interest" description="Disordered" evidence="10">
    <location>
        <begin position="18"/>
        <end position="113"/>
    </location>
</feature>
<evidence type="ECO:0000256" key="8">
    <source>
        <dbReference type="ARBA" id="ARBA00023242"/>
    </source>
</evidence>